<feature type="domain" description="RWP-RK" evidence="12">
    <location>
        <begin position="240"/>
        <end position="328"/>
    </location>
</feature>
<dbReference type="InterPro" id="IPR001734">
    <property type="entry name" value="Na/solute_symporter"/>
</dbReference>
<evidence type="ECO:0000256" key="8">
    <source>
        <dbReference type="ARBA" id="ARBA00023136"/>
    </source>
</evidence>
<feature type="transmembrane region" description="Helical" evidence="11">
    <location>
        <begin position="488"/>
        <end position="510"/>
    </location>
</feature>
<protein>
    <recommendedName>
        <fullName evidence="16">PB1 domain-containing protein</fullName>
    </recommendedName>
</protein>
<dbReference type="PANTHER" id="PTHR46154">
    <property type="match status" value="1"/>
</dbReference>
<keyword evidence="5 11" id="KW-1133">Transmembrane helix</keyword>
<evidence type="ECO:0000256" key="3">
    <source>
        <dbReference type="ARBA" id="ARBA00022448"/>
    </source>
</evidence>
<evidence type="ECO:0000256" key="10">
    <source>
        <dbReference type="ARBA" id="ARBA00023242"/>
    </source>
</evidence>
<evidence type="ECO:0000313" key="15">
    <source>
        <dbReference type="Proteomes" id="UP000593564"/>
    </source>
</evidence>
<evidence type="ECO:0000256" key="4">
    <source>
        <dbReference type="ARBA" id="ARBA00022692"/>
    </source>
</evidence>
<evidence type="ECO:0000259" key="13">
    <source>
        <dbReference type="PROSITE" id="PS51745"/>
    </source>
</evidence>
<evidence type="ECO:0000313" key="14">
    <source>
        <dbReference type="EMBL" id="KAF5936052.1"/>
    </source>
</evidence>
<dbReference type="SUPFAM" id="SSF54277">
    <property type="entry name" value="CAD &amp; PB1 domains"/>
    <property type="match status" value="1"/>
</dbReference>
<dbReference type="InterPro" id="IPR000270">
    <property type="entry name" value="PB1_dom"/>
</dbReference>
<evidence type="ECO:0000259" key="12">
    <source>
        <dbReference type="PROSITE" id="PS51519"/>
    </source>
</evidence>
<dbReference type="Pfam" id="PF00474">
    <property type="entry name" value="SSF"/>
    <property type="match status" value="1"/>
</dbReference>
<dbReference type="InterPro" id="IPR003035">
    <property type="entry name" value="RWP-RK_dom"/>
</dbReference>
<keyword evidence="15" id="KW-1185">Reference proteome</keyword>
<organism evidence="14 15">
    <name type="scientific">Camellia sinensis</name>
    <name type="common">Tea plant</name>
    <name type="synonym">Thea sinensis</name>
    <dbReference type="NCBI Taxonomy" id="4442"/>
    <lineage>
        <taxon>Eukaryota</taxon>
        <taxon>Viridiplantae</taxon>
        <taxon>Streptophyta</taxon>
        <taxon>Embryophyta</taxon>
        <taxon>Tracheophyta</taxon>
        <taxon>Spermatophyta</taxon>
        <taxon>Magnoliopsida</taxon>
        <taxon>eudicotyledons</taxon>
        <taxon>Gunneridae</taxon>
        <taxon>Pentapetalae</taxon>
        <taxon>asterids</taxon>
        <taxon>Ericales</taxon>
        <taxon>Theaceae</taxon>
        <taxon>Camellia</taxon>
    </lineage>
</organism>
<dbReference type="Pfam" id="PF02042">
    <property type="entry name" value="RWP-RK"/>
    <property type="match status" value="1"/>
</dbReference>
<evidence type="ECO:0000256" key="1">
    <source>
        <dbReference type="ARBA" id="ARBA00004141"/>
    </source>
</evidence>
<feature type="transmembrane region" description="Helical" evidence="11">
    <location>
        <begin position="627"/>
        <end position="646"/>
    </location>
</feature>
<keyword evidence="6" id="KW-0805">Transcription regulation</keyword>
<feature type="transmembrane region" description="Helical" evidence="11">
    <location>
        <begin position="593"/>
        <end position="615"/>
    </location>
</feature>
<dbReference type="Gene3D" id="3.10.20.90">
    <property type="entry name" value="Phosphatidylinositol 3-kinase Catalytic Subunit, Chain A, domain 1"/>
    <property type="match status" value="1"/>
</dbReference>
<dbReference type="InterPro" id="IPR031155">
    <property type="entry name" value="DUR"/>
</dbReference>
<dbReference type="GO" id="GO:0005886">
    <property type="term" value="C:plasma membrane"/>
    <property type="evidence" value="ECO:0007669"/>
    <property type="project" value="TreeGrafter"/>
</dbReference>
<keyword evidence="3" id="KW-0813">Transport</keyword>
<comment type="subcellular location">
    <subcellularLocation>
        <location evidence="1">Membrane</location>
        <topology evidence="1">Multi-pass membrane protein</topology>
    </subcellularLocation>
</comment>
<keyword evidence="7" id="KW-0238">DNA-binding</keyword>
<feature type="transmembrane region" description="Helical" evidence="11">
    <location>
        <begin position="653"/>
        <end position="675"/>
    </location>
</feature>
<dbReference type="PANTHER" id="PTHR46154:SF4">
    <property type="entry name" value="UREA ACTIVE TRANSPORTER"/>
    <property type="match status" value="1"/>
</dbReference>
<keyword evidence="4 11" id="KW-0812">Transmembrane</keyword>
<evidence type="ECO:0008006" key="16">
    <source>
        <dbReference type="Google" id="ProtNLM"/>
    </source>
</evidence>
<dbReference type="PROSITE" id="PS51519">
    <property type="entry name" value="RWP_RK"/>
    <property type="match status" value="1"/>
</dbReference>
<dbReference type="CDD" id="cd11476">
    <property type="entry name" value="SLC5sbd_DUR3"/>
    <property type="match status" value="1"/>
</dbReference>
<dbReference type="InterPro" id="IPR053793">
    <property type="entry name" value="PB1-like"/>
</dbReference>
<evidence type="ECO:0000256" key="9">
    <source>
        <dbReference type="ARBA" id="ARBA00023163"/>
    </source>
</evidence>
<accession>A0A7J7G5P3</accession>
<dbReference type="Proteomes" id="UP000593564">
    <property type="component" value="Unassembled WGS sequence"/>
</dbReference>
<feature type="transmembrane region" description="Helical" evidence="11">
    <location>
        <begin position="732"/>
        <end position="751"/>
    </location>
</feature>
<keyword evidence="10" id="KW-0539">Nucleus</keyword>
<dbReference type="InterPro" id="IPR038377">
    <property type="entry name" value="Na/Glc_symporter_sf"/>
</dbReference>
<dbReference type="PROSITE" id="PS51745">
    <property type="entry name" value="PB1"/>
    <property type="match status" value="1"/>
</dbReference>
<dbReference type="Pfam" id="PF00564">
    <property type="entry name" value="PB1"/>
    <property type="match status" value="1"/>
</dbReference>
<dbReference type="SMART" id="SM00666">
    <property type="entry name" value="PB1"/>
    <property type="match status" value="1"/>
</dbReference>
<evidence type="ECO:0000256" key="7">
    <source>
        <dbReference type="ARBA" id="ARBA00023125"/>
    </source>
</evidence>
<gene>
    <name evidence="14" type="ORF">HYC85_027181</name>
</gene>
<name>A0A7J7G5P3_CAMSI</name>
<feature type="domain" description="PB1" evidence="13">
    <location>
        <begin position="357"/>
        <end position="431"/>
    </location>
</feature>
<evidence type="ECO:0000256" key="5">
    <source>
        <dbReference type="ARBA" id="ARBA00022989"/>
    </source>
</evidence>
<comment type="caution">
    <text evidence="14">The sequence shown here is derived from an EMBL/GenBank/DDBJ whole genome shotgun (WGS) entry which is preliminary data.</text>
</comment>
<evidence type="ECO:0000256" key="2">
    <source>
        <dbReference type="ARBA" id="ARBA00006434"/>
    </source>
</evidence>
<dbReference type="AlphaFoldDB" id="A0A7J7G5P3"/>
<dbReference type="EMBL" id="JACBKZ010000013">
    <property type="protein sequence ID" value="KAF5936052.1"/>
    <property type="molecule type" value="Genomic_DNA"/>
</dbReference>
<evidence type="ECO:0000256" key="6">
    <source>
        <dbReference type="ARBA" id="ARBA00023015"/>
    </source>
</evidence>
<reference evidence="14 15" key="2">
    <citation type="submission" date="2020-07" db="EMBL/GenBank/DDBJ databases">
        <title>Genome assembly of wild tea tree DASZ reveals pedigree and selection history of tea varieties.</title>
        <authorList>
            <person name="Zhang W."/>
        </authorList>
    </citation>
    <scope>NUCLEOTIDE SEQUENCE [LARGE SCALE GENOMIC DNA]</scope>
    <source>
        <strain evidence="15">cv. G240</strain>
        <tissue evidence="14">Leaf</tissue>
    </source>
</reference>
<dbReference type="GO" id="GO:0003677">
    <property type="term" value="F:DNA binding"/>
    <property type="evidence" value="ECO:0007669"/>
    <property type="project" value="UniProtKB-KW"/>
</dbReference>
<dbReference type="PROSITE" id="PS50283">
    <property type="entry name" value="NA_SOLUT_SYMP_3"/>
    <property type="match status" value="1"/>
</dbReference>
<sequence>MVFSPGEFLVQFWKAIEIGGRRLLTTRDQPFGVSTTEHAGLCSYRLVSLGYEFCVDVGATDEDELGLLGRVFRHQQPESTPNIGYYSCKEYPQRDQAIVNNISGALTLPVFERSGGQPCVGVLEIVTAAKGNYYLREIKNWMRKDFTTLYKDEAFEAALVEVKEVLELDDKLDHFQIPQIARSPDGIENGLEVVCLDRIENGGELASYQQLLQVDAIDTGNNVFNSTEINNIAAATSSQQKCITHPSKRQCRKAGIPISFEDIQKRFGMKLDDAAESLGVSRSTLKRVCREYNISWWSPSKRTKDNGALSKKIVQGAAEGQIRESSQSPFSDPPHKQDLAIAALTKPYFMEAQDTSTVTIKAKYGEYFIKFQLPVLSGMVEFQQEVTKRLNWMAGTYNVKYQDDDNDWISVSCDEDLRSVPLCLYKFPHKQSARLCQLKLEKRSDVMASSLPNCPPFEFAAKYYSGTGDSCVRQSSFFGGKAVLNQGVGYSVILGFGAFFAVFTSFLVWLEKRYVGSRHTSEWFNTAGRNVKTGLIASVIVSQWTWAATILQSSNVAWEYGVLLFGVMAIEIKRKAPYAHTVCEIVKARWGTAAHLVFLTFCFLTNIIVTAMLLLGGSAVVNALTGVNIYAASFLIPLGVIVYTLAGGLKATFLASYIHSVIVHVVLVVFVYLVYTSSSKLGSPSIVYHRLLEVASKSRVCQEPLTHNGQSCGPVSGNYKGSYLTMLSSGGLVFGIINIVGNFGTCGYWVSAIAARPSSTHKGYLLGGLVWFAVPFSLATSLGLGALALDLPITASEASHGLVPPATAIALMGKGGSILLLTMLFMAVTSAGSSELISSLFLMHL</sequence>
<keyword evidence="8 11" id="KW-0472">Membrane</keyword>
<dbReference type="Gene3D" id="1.20.1730.10">
    <property type="entry name" value="Sodium/glucose cotransporter"/>
    <property type="match status" value="1"/>
</dbReference>
<dbReference type="GO" id="GO:0015204">
    <property type="term" value="F:urea transmembrane transporter activity"/>
    <property type="evidence" value="ECO:0007669"/>
    <property type="project" value="InterPro"/>
</dbReference>
<evidence type="ECO:0000256" key="11">
    <source>
        <dbReference type="SAM" id="Phobius"/>
    </source>
</evidence>
<feature type="transmembrane region" description="Helical" evidence="11">
    <location>
        <begin position="763"/>
        <end position="789"/>
    </location>
</feature>
<comment type="similarity">
    <text evidence="2">Belongs to the sodium:solute symporter (SSF) (TC 2.A.21) family.</text>
</comment>
<proteinExistence type="inferred from homology"/>
<keyword evidence="9" id="KW-0804">Transcription</keyword>
<reference evidence="15" key="1">
    <citation type="journal article" date="2020" name="Nat. Commun.">
        <title>Genome assembly of wild tea tree DASZ reveals pedigree and selection history of tea varieties.</title>
        <authorList>
            <person name="Zhang W."/>
            <person name="Zhang Y."/>
            <person name="Qiu H."/>
            <person name="Guo Y."/>
            <person name="Wan H."/>
            <person name="Zhang X."/>
            <person name="Scossa F."/>
            <person name="Alseekh S."/>
            <person name="Zhang Q."/>
            <person name="Wang P."/>
            <person name="Xu L."/>
            <person name="Schmidt M.H."/>
            <person name="Jia X."/>
            <person name="Li D."/>
            <person name="Zhu A."/>
            <person name="Guo F."/>
            <person name="Chen W."/>
            <person name="Ni D."/>
            <person name="Usadel B."/>
            <person name="Fernie A.R."/>
            <person name="Wen W."/>
        </authorList>
    </citation>
    <scope>NUCLEOTIDE SEQUENCE [LARGE SCALE GENOMIC DNA]</scope>
    <source>
        <strain evidence="15">cv. G240</strain>
    </source>
</reference>